<dbReference type="EMBL" id="RAQU01000012">
    <property type="protein sequence ID" value="RKK05622.1"/>
    <property type="molecule type" value="Genomic_DNA"/>
</dbReference>
<sequence length="372" mass="39603">MLEKETEAALSYEPEDVRRFAQLTFTDLGWQTLRNDPSARASMPPVDTSLTFAHPDFGVALVDVAPARAAEPVERLRRRLEALKTRPSLVDALPIVHLPLAASDLWRLNIILDSAFASPASLQGKEKGWVDVVQQALLPESFPPSPAEPEPIAVESAGRVVSAASPRGSFRPWMLAGVATAVLIGAAAVYGFKAPGQQVAPAQPGQHAEEAVEPAPPSTGTPDEPAVAAVRPAQPAPAAPAPAPHQQPAPPAVAGIRAVAPLRQEAAAPPGRPGGAVGPSRIVVHSVPAGRDTAQALLRSAADANDEVEFRTLRVTPDRAVVRYFYRADEAAAQELAKRLGPAWRVQDLTRYRPSPRPTTLEVWLPRSFRAD</sequence>
<dbReference type="InParanoid" id="A0A3A9JGC5"/>
<reference evidence="2 5" key="1">
    <citation type="submission" date="2018-09" db="EMBL/GenBank/DDBJ databases">
        <title>Roseomonas sp. nov., isolated from feces of Tibetan antelopes in the Qinghai-Tibet plateau, China.</title>
        <authorList>
            <person name="Tian Z."/>
        </authorList>
    </citation>
    <scope>NUCLEOTIDE SEQUENCE [LARGE SCALE GENOMIC DNA]</scope>
    <source>
        <strain evidence="3 4">Z23</strain>
        <strain evidence="2 5">Z24</strain>
    </source>
</reference>
<proteinExistence type="predicted"/>
<feature type="compositionally biased region" description="Low complexity" evidence="1">
    <location>
        <begin position="197"/>
        <end position="206"/>
    </location>
</feature>
<evidence type="ECO:0000313" key="5">
    <source>
        <dbReference type="Proteomes" id="UP000278036"/>
    </source>
</evidence>
<feature type="region of interest" description="Disordered" evidence="1">
    <location>
        <begin position="197"/>
        <end position="251"/>
    </location>
</feature>
<name>A0A3A9JGC5_9PROT</name>
<evidence type="ECO:0000313" key="4">
    <source>
        <dbReference type="Proteomes" id="UP000274097"/>
    </source>
</evidence>
<dbReference type="EMBL" id="RFLX01000006">
    <property type="protein sequence ID" value="RMI25074.1"/>
    <property type="molecule type" value="Genomic_DNA"/>
</dbReference>
<keyword evidence="4" id="KW-1185">Reference proteome</keyword>
<gene>
    <name evidence="2" type="ORF">D6Z83_03100</name>
    <name evidence="3" type="ORF">EBE87_10690</name>
</gene>
<protein>
    <submittedName>
        <fullName evidence="2">Uncharacterized protein</fullName>
    </submittedName>
</protein>
<dbReference type="Proteomes" id="UP000274097">
    <property type="component" value="Unassembled WGS sequence"/>
</dbReference>
<evidence type="ECO:0000313" key="2">
    <source>
        <dbReference type="EMBL" id="RKK05622.1"/>
    </source>
</evidence>
<accession>A0A3A9JGC5</accession>
<comment type="caution">
    <text evidence="2">The sequence shown here is derived from an EMBL/GenBank/DDBJ whole genome shotgun (WGS) entry which is preliminary data.</text>
</comment>
<feature type="compositionally biased region" description="Pro residues" evidence="1">
    <location>
        <begin position="234"/>
        <end position="251"/>
    </location>
</feature>
<evidence type="ECO:0000313" key="3">
    <source>
        <dbReference type="EMBL" id="RMI25074.1"/>
    </source>
</evidence>
<evidence type="ECO:0000256" key="1">
    <source>
        <dbReference type="SAM" id="MobiDB-lite"/>
    </source>
</evidence>
<dbReference type="AlphaFoldDB" id="A0A3A9JGC5"/>
<dbReference type="Proteomes" id="UP000278036">
    <property type="component" value="Unassembled WGS sequence"/>
</dbReference>
<organism evidence="2 5">
    <name type="scientific">Teichococcus wenyumeiae</name>
    <dbReference type="NCBI Taxonomy" id="2478470"/>
    <lineage>
        <taxon>Bacteria</taxon>
        <taxon>Pseudomonadati</taxon>
        <taxon>Pseudomonadota</taxon>
        <taxon>Alphaproteobacteria</taxon>
        <taxon>Acetobacterales</taxon>
        <taxon>Roseomonadaceae</taxon>
        <taxon>Roseomonas</taxon>
    </lineage>
</organism>